<keyword evidence="2" id="KW-1185">Reference proteome</keyword>
<evidence type="ECO:0000313" key="1">
    <source>
        <dbReference type="EMBL" id="RDB05073.1"/>
    </source>
</evidence>
<dbReference type="RefSeq" id="WP_114462071.1">
    <property type="nucleotide sequence ID" value="NZ_QPIW01000012.1"/>
</dbReference>
<dbReference type="Gene3D" id="1.20.1440.60">
    <property type="entry name" value="23S rRNA-intervening sequence"/>
    <property type="match status" value="1"/>
</dbReference>
<proteinExistence type="predicted"/>
<dbReference type="AlphaFoldDB" id="A0A369IC42"/>
<accession>A0A369IC42</accession>
<dbReference type="PANTHER" id="PTHR38471">
    <property type="entry name" value="FOUR HELIX BUNDLE PROTEIN"/>
    <property type="match status" value="1"/>
</dbReference>
<dbReference type="Pfam" id="PF05635">
    <property type="entry name" value="23S_rRNA_IVP"/>
    <property type="match status" value="1"/>
</dbReference>
<dbReference type="InterPro" id="IPR012657">
    <property type="entry name" value="23S_rRNA-intervening_sequence"/>
</dbReference>
<dbReference type="Proteomes" id="UP000253141">
    <property type="component" value="Unassembled WGS sequence"/>
</dbReference>
<dbReference type="CDD" id="cd16377">
    <property type="entry name" value="23S_rRNA_IVP_like"/>
    <property type="match status" value="1"/>
</dbReference>
<dbReference type="OrthoDB" id="9811959at2"/>
<reference evidence="1 2" key="1">
    <citation type="submission" date="2018-07" db="EMBL/GenBank/DDBJ databases">
        <title>Genome analysis of Runella aurantiaca.</title>
        <authorList>
            <person name="Yang X."/>
        </authorList>
    </citation>
    <scope>NUCLEOTIDE SEQUENCE [LARGE SCALE GENOMIC DNA]</scope>
    <source>
        <strain evidence="1 2">YX9</strain>
    </source>
</reference>
<dbReference type="NCBIfam" id="TIGR02436">
    <property type="entry name" value="four helix bundle protein"/>
    <property type="match status" value="1"/>
</dbReference>
<comment type="caution">
    <text evidence="1">The sequence shown here is derived from an EMBL/GenBank/DDBJ whole genome shotgun (WGS) entry which is preliminary data.</text>
</comment>
<dbReference type="InterPro" id="IPR036583">
    <property type="entry name" value="23S_rRNA_IVS_sf"/>
</dbReference>
<dbReference type="EMBL" id="QPIW01000012">
    <property type="protein sequence ID" value="RDB05073.1"/>
    <property type="molecule type" value="Genomic_DNA"/>
</dbReference>
<dbReference type="SUPFAM" id="SSF158446">
    <property type="entry name" value="IVS-encoded protein-like"/>
    <property type="match status" value="1"/>
</dbReference>
<evidence type="ECO:0000313" key="2">
    <source>
        <dbReference type="Proteomes" id="UP000253141"/>
    </source>
</evidence>
<protein>
    <submittedName>
        <fullName evidence="1">Four helix bundle protein</fullName>
    </submittedName>
</protein>
<gene>
    <name evidence="1" type="ORF">DVG78_16035</name>
</gene>
<sequence>MDFKSLLAFQKGFDLAMSIYTITKNFPSEEKYSLTDQIRRSSRSVCANIAEAYRKRQYQAHFVSKISDSDSENSETQVWLLFAKACNYINENEFSNLNNRSLEIGKLLAYMINNPDKFK</sequence>
<organism evidence="1 2">
    <name type="scientific">Runella aurantiaca</name>
    <dbReference type="NCBI Taxonomy" id="2282308"/>
    <lineage>
        <taxon>Bacteria</taxon>
        <taxon>Pseudomonadati</taxon>
        <taxon>Bacteroidota</taxon>
        <taxon>Cytophagia</taxon>
        <taxon>Cytophagales</taxon>
        <taxon>Spirosomataceae</taxon>
        <taxon>Runella</taxon>
    </lineage>
</organism>
<name>A0A369IC42_9BACT</name>
<dbReference type="PANTHER" id="PTHR38471:SF2">
    <property type="entry name" value="FOUR HELIX BUNDLE PROTEIN"/>
    <property type="match status" value="1"/>
</dbReference>